<dbReference type="AlphaFoldDB" id="A0AAD7L0E4"/>
<dbReference type="PIRSF" id="PIRSF002703">
    <property type="entry name" value="Thaumatin"/>
    <property type="match status" value="1"/>
</dbReference>
<evidence type="ECO:0000313" key="4">
    <source>
        <dbReference type="EMBL" id="KAJ7949132.1"/>
    </source>
</evidence>
<reference evidence="4" key="1">
    <citation type="journal article" date="2023" name="Science">
        <title>Elucidation of the pathway for biosynthesis of saponin adjuvants from the soapbark tree.</title>
        <authorList>
            <person name="Reed J."/>
            <person name="Orme A."/>
            <person name="El-Demerdash A."/>
            <person name="Owen C."/>
            <person name="Martin L.B.B."/>
            <person name="Misra R.C."/>
            <person name="Kikuchi S."/>
            <person name="Rejzek M."/>
            <person name="Martin A.C."/>
            <person name="Harkess A."/>
            <person name="Leebens-Mack J."/>
            <person name="Louveau T."/>
            <person name="Stephenson M.J."/>
            <person name="Osbourn A."/>
        </authorList>
    </citation>
    <scope>NUCLEOTIDE SEQUENCE</scope>
    <source>
        <strain evidence="4">S10</strain>
    </source>
</reference>
<evidence type="ECO:0000256" key="2">
    <source>
        <dbReference type="PIRSR" id="PIRSR002703-1"/>
    </source>
</evidence>
<proteinExistence type="inferred from homology"/>
<sequence length="136" mass="14576">MILKYLPILLLLFSFLGVDAAVFTLQNKCRETIWPGIQASAGKPQLMDGGVQLRTNDIITSMHPTGCFWGRSGCSFDQSGKGTCITGDCSGVLKCDRAGGAPPATLAEFTVDSPVDYFDISLVDGYNMPLSIFPFG</sequence>
<accession>A0AAD7L0E4</accession>
<feature type="chain" id="PRO_5042281709" evidence="3">
    <location>
        <begin position="21"/>
        <end position="136"/>
    </location>
</feature>
<name>A0AAD7L0E4_QUISA</name>
<feature type="disulfide bond" evidence="2">
    <location>
        <begin position="89"/>
        <end position="95"/>
    </location>
</feature>
<evidence type="ECO:0000256" key="3">
    <source>
        <dbReference type="SAM" id="SignalP"/>
    </source>
</evidence>
<feature type="signal peptide" evidence="3">
    <location>
        <begin position="1"/>
        <end position="20"/>
    </location>
</feature>
<dbReference type="KEGG" id="qsa:O6P43_029510"/>
<dbReference type="SUPFAM" id="SSF49870">
    <property type="entry name" value="Osmotin, thaumatin-like protein"/>
    <property type="match status" value="1"/>
</dbReference>
<dbReference type="InterPro" id="IPR037176">
    <property type="entry name" value="Osmotin/thaumatin-like_sf"/>
</dbReference>
<dbReference type="InterPro" id="IPR001938">
    <property type="entry name" value="Thaumatin"/>
</dbReference>
<organism evidence="4 5">
    <name type="scientific">Quillaja saponaria</name>
    <name type="common">Soap bark tree</name>
    <dbReference type="NCBI Taxonomy" id="32244"/>
    <lineage>
        <taxon>Eukaryota</taxon>
        <taxon>Viridiplantae</taxon>
        <taxon>Streptophyta</taxon>
        <taxon>Embryophyta</taxon>
        <taxon>Tracheophyta</taxon>
        <taxon>Spermatophyta</taxon>
        <taxon>Magnoliopsida</taxon>
        <taxon>eudicotyledons</taxon>
        <taxon>Gunneridae</taxon>
        <taxon>Pentapetalae</taxon>
        <taxon>rosids</taxon>
        <taxon>fabids</taxon>
        <taxon>Fabales</taxon>
        <taxon>Quillajaceae</taxon>
        <taxon>Quillaja</taxon>
    </lineage>
</organism>
<evidence type="ECO:0000256" key="1">
    <source>
        <dbReference type="ARBA" id="ARBA00010607"/>
    </source>
</evidence>
<dbReference type="PROSITE" id="PS00316">
    <property type="entry name" value="THAUMATIN_1"/>
    <property type="match status" value="1"/>
</dbReference>
<keyword evidence="3" id="KW-0732">Signal</keyword>
<dbReference type="PRINTS" id="PR00347">
    <property type="entry name" value="THAUMATIN"/>
</dbReference>
<dbReference type="Proteomes" id="UP001163823">
    <property type="component" value="Chromosome 12"/>
</dbReference>
<dbReference type="Pfam" id="PF00314">
    <property type="entry name" value="Thaumatin"/>
    <property type="match status" value="1"/>
</dbReference>
<dbReference type="InterPro" id="IPR017949">
    <property type="entry name" value="Thaumatin_CS"/>
</dbReference>
<comment type="caution">
    <text evidence="4">The sequence shown here is derived from an EMBL/GenBank/DDBJ whole genome shotgun (WGS) entry which is preliminary data.</text>
</comment>
<dbReference type="PANTHER" id="PTHR31048">
    <property type="entry name" value="OS03G0233200 PROTEIN"/>
    <property type="match status" value="1"/>
</dbReference>
<keyword evidence="5" id="KW-1185">Reference proteome</keyword>
<dbReference type="PROSITE" id="PS51367">
    <property type="entry name" value="THAUMATIN_2"/>
    <property type="match status" value="1"/>
</dbReference>
<evidence type="ECO:0000313" key="5">
    <source>
        <dbReference type="Proteomes" id="UP001163823"/>
    </source>
</evidence>
<comment type="similarity">
    <text evidence="1">Belongs to the thaumatin family.</text>
</comment>
<dbReference type="EMBL" id="JARAOO010000012">
    <property type="protein sequence ID" value="KAJ7949132.1"/>
    <property type="molecule type" value="Genomic_DNA"/>
</dbReference>
<protein>
    <submittedName>
        <fullName evidence="4">Thaumatin</fullName>
    </submittedName>
</protein>
<dbReference type="SMART" id="SM00205">
    <property type="entry name" value="THN"/>
    <property type="match status" value="1"/>
</dbReference>
<keyword evidence="2" id="KW-1015">Disulfide bond</keyword>
<feature type="disulfide bond" evidence="2">
    <location>
        <begin position="74"/>
        <end position="84"/>
    </location>
</feature>
<gene>
    <name evidence="4" type="ORF">O6P43_029510</name>
</gene>
<dbReference type="Gene3D" id="2.60.110.10">
    <property type="entry name" value="Thaumatin"/>
    <property type="match status" value="1"/>
</dbReference>